<dbReference type="GO" id="GO:0017004">
    <property type="term" value="P:cytochrome complex assembly"/>
    <property type="evidence" value="ECO:0007669"/>
    <property type="project" value="UniProtKB-KW"/>
</dbReference>
<evidence type="ECO:0000256" key="1">
    <source>
        <dbReference type="ARBA" id="ARBA00004141"/>
    </source>
</evidence>
<protein>
    <submittedName>
        <fullName evidence="8">Cytochrome c biogenesis protein</fullName>
    </submittedName>
</protein>
<dbReference type="InterPro" id="IPR007816">
    <property type="entry name" value="ResB-like_domain"/>
</dbReference>
<comment type="subcellular location">
    <subcellularLocation>
        <location evidence="1">Membrane</location>
        <topology evidence="1">Multi-pass membrane protein</topology>
    </subcellularLocation>
</comment>
<accession>A0A8J7GXP3</accession>
<evidence type="ECO:0000313" key="8">
    <source>
        <dbReference type="EMBL" id="MBG6139966.1"/>
    </source>
</evidence>
<feature type="transmembrane region" description="Helical" evidence="6">
    <location>
        <begin position="90"/>
        <end position="110"/>
    </location>
</feature>
<evidence type="ECO:0000313" key="9">
    <source>
        <dbReference type="Proteomes" id="UP000622552"/>
    </source>
</evidence>
<feature type="transmembrane region" description="Helical" evidence="6">
    <location>
        <begin position="452"/>
        <end position="470"/>
    </location>
</feature>
<evidence type="ECO:0000256" key="5">
    <source>
        <dbReference type="ARBA" id="ARBA00023136"/>
    </source>
</evidence>
<dbReference type="EMBL" id="JADOUF010000001">
    <property type="protein sequence ID" value="MBG6139966.1"/>
    <property type="molecule type" value="Genomic_DNA"/>
</dbReference>
<dbReference type="Pfam" id="PF05140">
    <property type="entry name" value="ResB"/>
    <property type="match status" value="1"/>
</dbReference>
<evidence type="ECO:0000256" key="6">
    <source>
        <dbReference type="SAM" id="Phobius"/>
    </source>
</evidence>
<reference evidence="8" key="1">
    <citation type="submission" date="2020-11" db="EMBL/GenBank/DDBJ databases">
        <title>Sequencing the genomes of 1000 actinobacteria strains.</title>
        <authorList>
            <person name="Klenk H.-P."/>
        </authorList>
    </citation>
    <scope>NUCLEOTIDE SEQUENCE</scope>
    <source>
        <strain evidence="8">DSM 45356</strain>
    </source>
</reference>
<keyword evidence="2 6" id="KW-0812">Transmembrane</keyword>
<dbReference type="GO" id="GO:0016020">
    <property type="term" value="C:membrane"/>
    <property type="evidence" value="ECO:0007669"/>
    <property type="project" value="UniProtKB-SubCell"/>
</dbReference>
<dbReference type="PANTHER" id="PTHR31566">
    <property type="entry name" value="CYTOCHROME C BIOGENESIS PROTEIN CCS1, CHLOROPLASTIC"/>
    <property type="match status" value="1"/>
</dbReference>
<organism evidence="8 9">
    <name type="scientific">Longispora fulva</name>
    <dbReference type="NCBI Taxonomy" id="619741"/>
    <lineage>
        <taxon>Bacteria</taxon>
        <taxon>Bacillati</taxon>
        <taxon>Actinomycetota</taxon>
        <taxon>Actinomycetes</taxon>
        <taxon>Micromonosporales</taxon>
        <taxon>Micromonosporaceae</taxon>
        <taxon>Longispora</taxon>
    </lineage>
</organism>
<keyword evidence="5 6" id="KW-0472">Membrane</keyword>
<keyword evidence="3" id="KW-0201">Cytochrome c-type biogenesis</keyword>
<evidence type="ECO:0000256" key="2">
    <source>
        <dbReference type="ARBA" id="ARBA00022692"/>
    </source>
</evidence>
<evidence type="ECO:0000256" key="3">
    <source>
        <dbReference type="ARBA" id="ARBA00022748"/>
    </source>
</evidence>
<feature type="transmembrane region" description="Helical" evidence="6">
    <location>
        <begin position="177"/>
        <end position="198"/>
    </location>
</feature>
<dbReference type="RefSeq" id="WP_197006563.1">
    <property type="nucleotide sequence ID" value="NZ_BONS01000006.1"/>
</dbReference>
<dbReference type="AlphaFoldDB" id="A0A8J7GXP3"/>
<gene>
    <name evidence="8" type="ORF">IW245_006160</name>
</gene>
<keyword evidence="4 6" id="KW-1133">Transmembrane helix</keyword>
<comment type="caution">
    <text evidence="8">The sequence shown here is derived from an EMBL/GenBank/DDBJ whole genome shotgun (WGS) entry which is preliminary data.</text>
</comment>
<feature type="domain" description="ResB-like" evidence="7">
    <location>
        <begin position="33"/>
        <end position="502"/>
    </location>
</feature>
<proteinExistence type="predicted"/>
<dbReference type="InterPro" id="IPR023494">
    <property type="entry name" value="Cyt_c_bgen_Ccs1/CcsB/ResB"/>
</dbReference>
<feature type="transmembrane region" description="Helical" evidence="6">
    <location>
        <begin position="36"/>
        <end position="53"/>
    </location>
</feature>
<evidence type="ECO:0000259" key="7">
    <source>
        <dbReference type="Pfam" id="PF05140"/>
    </source>
</evidence>
<dbReference type="Proteomes" id="UP000622552">
    <property type="component" value="Unassembled WGS sequence"/>
</dbReference>
<keyword evidence="9" id="KW-1185">Reference proteome</keyword>
<sequence>MAAQDSRATEARPGPGAGPLALLRNAWRQLTSMRTALMLLFLLAVAAVPGSLLPQRAVALEKVGDYLRAHPDSGPWLDRFYLFDVYSSPWFAAIYLLLFTSLIGCILPRLRAQAESLLRPPPAAPSRLDRLPVSLSHPSSRSVQDVAAVLRRARFRVAVRDGAVSAEKGYLRETGNLLFHTALIVLLVGVALGSWYGWHGNRIVVEGPEGEFCNTLQQYDEYALGPRLGAEDLPPFCVRLDTFHAGYLDNGQPLSFSADVTYTENGPEKKKSLAVNSPLRLHGANVYLLGHGYAPVLEYTDRFGRRQTTTAVFLPQDGMLTSSGVAIFPDANLDPATGRRDPSQQLGFQGVYLPTVPDNVSDGSSKHPEERNPALMLVAYQGNLGVDNGIPRSVYSLDKAQIDAGRLKKLGEPHMLLKGGEPWKLADGSSIRFLGTKKWATVSVRNDPGEPVMLAGAVLLLLGLLPSLALRRRRVFVRVTDGVLTAGALAKNEYPGLAEELELLMEEK</sequence>
<name>A0A8J7GXP3_9ACTN</name>
<evidence type="ECO:0000256" key="4">
    <source>
        <dbReference type="ARBA" id="ARBA00022989"/>
    </source>
</evidence>
<dbReference type="PANTHER" id="PTHR31566:SF0">
    <property type="entry name" value="CYTOCHROME C BIOGENESIS PROTEIN CCS1, CHLOROPLASTIC"/>
    <property type="match status" value="1"/>
</dbReference>